<feature type="domain" description="ABC transporter" evidence="3">
    <location>
        <begin position="27"/>
        <end position="245"/>
    </location>
</feature>
<dbReference type="PROSITE" id="PS50893">
    <property type="entry name" value="ABC_TRANSPORTER_2"/>
    <property type="match status" value="1"/>
</dbReference>
<protein>
    <submittedName>
        <fullName evidence="4">ABC transporter ATP-binding protein</fullName>
    </submittedName>
</protein>
<gene>
    <name evidence="4" type="ORF">DS2_06951</name>
</gene>
<organism evidence="4 5">
    <name type="scientific">Catenovulum agarivorans DS-2</name>
    <dbReference type="NCBI Taxonomy" id="1328313"/>
    <lineage>
        <taxon>Bacteria</taxon>
        <taxon>Pseudomonadati</taxon>
        <taxon>Pseudomonadota</taxon>
        <taxon>Gammaproteobacteria</taxon>
        <taxon>Alteromonadales</taxon>
        <taxon>Alteromonadaceae</taxon>
        <taxon>Catenovulum</taxon>
    </lineage>
</organism>
<dbReference type="GO" id="GO:0005524">
    <property type="term" value="F:ATP binding"/>
    <property type="evidence" value="ECO:0007669"/>
    <property type="project" value="UniProtKB-KW"/>
</dbReference>
<dbReference type="Gene3D" id="3.40.50.300">
    <property type="entry name" value="P-loop containing nucleotide triphosphate hydrolases"/>
    <property type="match status" value="1"/>
</dbReference>
<keyword evidence="2 4" id="KW-0067">ATP-binding</keyword>
<dbReference type="PANTHER" id="PTHR24220:SF611">
    <property type="entry name" value="ATP-BINDING COMPONENT OF ABC TRANSPORTER-RELATED"/>
    <property type="match status" value="1"/>
</dbReference>
<evidence type="ECO:0000256" key="1">
    <source>
        <dbReference type="ARBA" id="ARBA00022741"/>
    </source>
</evidence>
<dbReference type="SUPFAM" id="SSF52540">
    <property type="entry name" value="P-loop containing nucleoside triphosphate hydrolases"/>
    <property type="match status" value="1"/>
</dbReference>
<dbReference type="RefSeq" id="WP_235188554.1">
    <property type="nucleotide sequence ID" value="NZ_ARZY01000009.1"/>
</dbReference>
<dbReference type="PANTHER" id="PTHR24220">
    <property type="entry name" value="IMPORT ATP-BINDING PROTEIN"/>
    <property type="match status" value="1"/>
</dbReference>
<dbReference type="PROSITE" id="PS00211">
    <property type="entry name" value="ABC_TRANSPORTER_1"/>
    <property type="match status" value="1"/>
</dbReference>
<keyword evidence="5" id="KW-1185">Reference proteome</keyword>
<dbReference type="InterPro" id="IPR027417">
    <property type="entry name" value="P-loop_NTPase"/>
</dbReference>
<dbReference type="GO" id="GO:0016887">
    <property type="term" value="F:ATP hydrolysis activity"/>
    <property type="evidence" value="ECO:0007669"/>
    <property type="project" value="InterPro"/>
</dbReference>
<dbReference type="SMART" id="SM00382">
    <property type="entry name" value="AAA"/>
    <property type="match status" value="1"/>
</dbReference>
<reference evidence="4 5" key="1">
    <citation type="journal article" date="2014" name="Genome Announc.">
        <title>Draft Genome Sequence of the Agar-Degrading Bacterium Catenovulum sp. Strain DS-2, Isolated from Intestines of Haliotis diversicolor.</title>
        <authorList>
            <person name="Shan D."/>
            <person name="Li X."/>
            <person name="Gu Z."/>
            <person name="Wei G."/>
            <person name="Gao Z."/>
            <person name="Shao Z."/>
        </authorList>
    </citation>
    <scope>NUCLEOTIDE SEQUENCE [LARGE SCALE GENOMIC DNA]</scope>
    <source>
        <strain evidence="4 5">DS-2</strain>
    </source>
</reference>
<sequence>MIKNFQQYTVMLYYHKVINIKLYRMLIQLNNTQFAYPAAPNKTVINIDTWQIQQGLKHFLHGPSGSGKTTLLNLLTGISAPTGGEVYVLNEPLHKMNRKQRDKFRAHNIGYIFQKFNLIPYLNAIDNIKLAHYFSRSHSKTLDANIDDLLHTLQIPTTDWSRPVGQLSVGQQQRISIARAFINKPNLLIADEPTSSIDEDAKANFLSMLQTLCQECNTSLLFVSHDMSLQNMFDHSHSLPQINRPKGA</sequence>
<accession>W7QD00</accession>
<dbReference type="Proteomes" id="UP000019276">
    <property type="component" value="Unassembled WGS sequence"/>
</dbReference>
<dbReference type="PATRIC" id="fig|1328313.3.peg.1422"/>
<dbReference type="InterPro" id="IPR003439">
    <property type="entry name" value="ABC_transporter-like_ATP-bd"/>
</dbReference>
<dbReference type="GO" id="GO:0022857">
    <property type="term" value="F:transmembrane transporter activity"/>
    <property type="evidence" value="ECO:0007669"/>
    <property type="project" value="TreeGrafter"/>
</dbReference>
<proteinExistence type="predicted"/>
<dbReference type="eggNOG" id="COG1136">
    <property type="taxonomic scope" value="Bacteria"/>
</dbReference>
<keyword evidence="1" id="KW-0547">Nucleotide-binding</keyword>
<dbReference type="InterPro" id="IPR003593">
    <property type="entry name" value="AAA+_ATPase"/>
</dbReference>
<comment type="caution">
    <text evidence="4">The sequence shown here is derived from an EMBL/GenBank/DDBJ whole genome shotgun (WGS) entry which is preliminary data.</text>
</comment>
<dbReference type="InterPro" id="IPR017871">
    <property type="entry name" value="ABC_transporter-like_CS"/>
</dbReference>
<evidence type="ECO:0000313" key="4">
    <source>
        <dbReference type="EMBL" id="EWH10769.1"/>
    </source>
</evidence>
<dbReference type="Pfam" id="PF00005">
    <property type="entry name" value="ABC_tran"/>
    <property type="match status" value="1"/>
</dbReference>
<dbReference type="EMBL" id="ARZY01000009">
    <property type="protein sequence ID" value="EWH10769.1"/>
    <property type="molecule type" value="Genomic_DNA"/>
</dbReference>
<dbReference type="AlphaFoldDB" id="W7QD00"/>
<dbReference type="STRING" id="1328313.DS2_06951"/>
<dbReference type="InterPro" id="IPR015854">
    <property type="entry name" value="ABC_transpr_LolD-like"/>
</dbReference>
<evidence type="ECO:0000256" key="2">
    <source>
        <dbReference type="ARBA" id="ARBA00022840"/>
    </source>
</evidence>
<dbReference type="GO" id="GO:0005886">
    <property type="term" value="C:plasma membrane"/>
    <property type="evidence" value="ECO:0007669"/>
    <property type="project" value="TreeGrafter"/>
</dbReference>
<name>W7QD00_9ALTE</name>
<evidence type="ECO:0000259" key="3">
    <source>
        <dbReference type="PROSITE" id="PS50893"/>
    </source>
</evidence>
<evidence type="ECO:0000313" key="5">
    <source>
        <dbReference type="Proteomes" id="UP000019276"/>
    </source>
</evidence>